<accession>A0A091LZM4</accession>
<name>A0A091LZM4_CARIC</name>
<feature type="compositionally biased region" description="Polar residues" evidence="1">
    <location>
        <begin position="12"/>
        <end position="29"/>
    </location>
</feature>
<evidence type="ECO:0000313" key="3">
    <source>
        <dbReference type="Proteomes" id="UP000054116"/>
    </source>
</evidence>
<keyword evidence="3" id="KW-1185">Reference proteome</keyword>
<dbReference type="Proteomes" id="UP000054116">
    <property type="component" value="Unassembled WGS sequence"/>
</dbReference>
<feature type="non-terminal residue" evidence="2">
    <location>
        <position position="85"/>
    </location>
</feature>
<gene>
    <name evidence="2" type="ORF">N322_01908</name>
</gene>
<evidence type="ECO:0000313" key="2">
    <source>
        <dbReference type="EMBL" id="KFP65043.1"/>
    </source>
</evidence>
<dbReference type="EMBL" id="KK516906">
    <property type="protein sequence ID" value="KFP65043.1"/>
    <property type="molecule type" value="Genomic_DNA"/>
</dbReference>
<organism evidence="2 3">
    <name type="scientific">Cariama cristata</name>
    <name type="common">Red-legged seriema</name>
    <dbReference type="NCBI Taxonomy" id="54380"/>
    <lineage>
        <taxon>Eukaryota</taxon>
        <taxon>Metazoa</taxon>
        <taxon>Chordata</taxon>
        <taxon>Craniata</taxon>
        <taxon>Vertebrata</taxon>
        <taxon>Euteleostomi</taxon>
        <taxon>Archelosauria</taxon>
        <taxon>Archosauria</taxon>
        <taxon>Dinosauria</taxon>
        <taxon>Saurischia</taxon>
        <taxon>Theropoda</taxon>
        <taxon>Coelurosauria</taxon>
        <taxon>Aves</taxon>
        <taxon>Neognathae</taxon>
        <taxon>Neoaves</taxon>
        <taxon>Telluraves</taxon>
        <taxon>Australaves</taxon>
        <taxon>Cariamiformes</taxon>
        <taxon>Cariamidae</taxon>
        <taxon>Cariama</taxon>
    </lineage>
</organism>
<protein>
    <submittedName>
        <fullName evidence="2">Uncharacterized protein</fullName>
    </submittedName>
</protein>
<evidence type="ECO:0000256" key="1">
    <source>
        <dbReference type="SAM" id="MobiDB-lite"/>
    </source>
</evidence>
<dbReference type="AlphaFoldDB" id="A0A091LZM4"/>
<proteinExistence type="predicted"/>
<sequence>TEMPGEKLSRAQLHSSSINEPAEQNMSQEVPRQTTLLKHLWSIIKVTDELLCCLCFLRLFLKASLLYICDNKISTRKMPINYGIL</sequence>
<feature type="non-terminal residue" evidence="2">
    <location>
        <position position="1"/>
    </location>
</feature>
<reference evidence="2 3" key="1">
    <citation type="submission" date="2014-04" db="EMBL/GenBank/DDBJ databases">
        <title>Genome evolution of avian class.</title>
        <authorList>
            <person name="Zhang G."/>
            <person name="Li C."/>
        </authorList>
    </citation>
    <scope>NUCLEOTIDE SEQUENCE [LARGE SCALE GENOMIC DNA]</scope>
    <source>
        <strain evidence="2">BGI_N322</strain>
    </source>
</reference>
<feature type="region of interest" description="Disordered" evidence="1">
    <location>
        <begin position="1"/>
        <end position="29"/>
    </location>
</feature>